<protein>
    <submittedName>
        <fullName evidence="2">Stage II sporulation protein M</fullName>
    </submittedName>
</protein>
<feature type="transmembrane region" description="Helical" evidence="1">
    <location>
        <begin position="128"/>
        <end position="145"/>
    </location>
</feature>
<feature type="transmembrane region" description="Helical" evidence="1">
    <location>
        <begin position="254"/>
        <end position="273"/>
    </location>
</feature>
<feature type="transmembrane region" description="Helical" evidence="1">
    <location>
        <begin position="200"/>
        <end position="221"/>
    </location>
</feature>
<evidence type="ECO:0000313" key="2">
    <source>
        <dbReference type="EMBL" id="MDX5985536.1"/>
    </source>
</evidence>
<reference evidence="2 3" key="1">
    <citation type="submission" date="2023-11" db="EMBL/GenBank/DDBJ databases">
        <title>MicrobeMod: A computational toolkit for identifying prokaryotic methylation and restriction-modification with nanopore sequencing.</title>
        <authorList>
            <person name="Crits-Christoph A."/>
            <person name="Kang S.C."/>
            <person name="Lee H."/>
            <person name="Ostrov N."/>
        </authorList>
    </citation>
    <scope>NUCLEOTIDE SEQUENCE [LARGE SCALE GENOMIC DNA]</scope>
    <source>
        <strain evidence="2 3">ATCC 14820</strain>
    </source>
</reference>
<evidence type="ECO:0000313" key="3">
    <source>
        <dbReference type="Proteomes" id="UP001279660"/>
    </source>
</evidence>
<dbReference type="PANTHER" id="PTHR35337:SF1">
    <property type="entry name" value="SLR1478 PROTEIN"/>
    <property type="match status" value="1"/>
</dbReference>
<proteinExistence type="predicted"/>
<accession>A0ABU4PN40</accession>
<dbReference type="Pfam" id="PF01944">
    <property type="entry name" value="SpoIIM"/>
    <property type="match status" value="1"/>
</dbReference>
<keyword evidence="1" id="KW-1133">Transmembrane helix</keyword>
<dbReference type="EMBL" id="JAWXXV010000001">
    <property type="protein sequence ID" value="MDX5985536.1"/>
    <property type="molecule type" value="Genomic_DNA"/>
</dbReference>
<organism evidence="2 3">
    <name type="scientific">Sphingomonas echinoides</name>
    <dbReference type="NCBI Taxonomy" id="59803"/>
    <lineage>
        <taxon>Bacteria</taxon>
        <taxon>Pseudomonadati</taxon>
        <taxon>Pseudomonadota</taxon>
        <taxon>Alphaproteobacteria</taxon>
        <taxon>Sphingomonadales</taxon>
        <taxon>Sphingomonadaceae</taxon>
        <taxon>Sphingomonas</taxon>
    </lineage>
</organism>
<dbReference type="InterPro" id="IPR002798">
    <property type="entry name" value="SpoIIM-like"/>
</dbReference>
<keyword evidence="3" id="KW-1185">Reference proteome</keyword>
<gene>
    <name evidence="2" type="ORF">SIL82_14865</name>
</gene>
<keyword evidence="1" id="KW-0812">Transmembrane</keyword>
<dbReference type="PANTHER" id="PTHR35337">
    <property type="entry name" value="SLR1478 PROTEIN"/>
    <property type="match status" value="1"/>
</dbReference>
<name>A0ABU4PN40_9SPHN</name>
<comment type="caution">
    <text evidence="2">The sequence shown here is derived from an EMBL/GenBank/DDBJ whole genome shotgun (WGS) entry which is preliminary data.</text>
</comment>
<feature type="transmembrane region" description="Helical" evidence="1">
    <location>
        <begin position="228"/>
        <end position="248"/>
    </location>
</feature>
<feature type="transmembrane region" description="Helical" evidence="1">
    <location>
        <begin position="319"/>
        <end position="338"/>
    </location>
</feature>
<dbReference type="Proteomes" id="UP001279660">
    <property type="component" value="Unassembled WGS sequence"/>
</dbReference>
<dbReference type="RefSeq" id="WP_010407846.1">
    <property type="nucleotide sequence ID" value="NZ_JAWXXV010000001.1"/>
</dbReference>
<keyword evidence="1" id="KW-0472">Membrane</keyword>
<evidence type="ECO:0000256" key="1">
    <source>
        <dbReference type="SAM" id="Phobius"/>
    </source>
</evidence>
<sequence>MTDTAPAAVSAFAPPQPVLVNASRFRAAHAADWERLEYLVSRIERRSVRALQDEDLLALPLLYRSALSSLAVARETSLDRALIVYLEQLCTRAYFQLYGVPSSALSQLGRFFRSAWPTAVRSIWRETLVAFLLTVAAAVVGYVLVRGDPSWFFGIVGDGMAQGRDPSASAESLRQTLYDTKGQDALATFAAFLFTHNAQIAIFAFALGFAFGVPTVLLIVYNGLTLGAFLAVFAPKGLGFGFVGWIMIHGTTEMFAIILSGAAGFRIGTAIAFPGRQARMDAAVTAGKTGATVMAGTVVMLAVAGVLEGIGRQTVTADLSRYAIGLAMLVGWLLYFYLPRGRHGVVPA</sequence>
<feature type="transmembrane region" description="Helical" evidence="1">
    <location>
        <begin position="285"/>
        <end position="307"/>
    </location>
</feature>